<evidence type="ECO:0000256" key="1">
    <source>
        <dbReference type="SAM" id="SignalP"/>
    </source>
</evidence>
<comment type="caution">
    <text evidence="3">The sequence shown here is derived from an EMBL/GenBank/DDBJ whole genome shotgun (WGS) entry which is preliminary data.</text>
</comment>
<protein>
    <recommendedName>
        <fullName evidence="2">Secretion system C-terminal sorting domain-containing protein</fullName>
    </recommendedName>
</protein>
<accession>A0ABP9DAI6</accession>
<dbReference type="Gene3D" id="2.60.40.10">
    <property type="entry name" value="Immunoglobulins"/>
    <property type="match status" value="3"/>
</dbReference>
<keyword evidence="1" id="KW-0732">Signal</keyword>
<dbReference type="Pfam" id="PF18962">
    <property type="entry name" value="Por_Secre_tail"/>
    <property type="match status" value="1"/>
</dbReference>
<sequence>MTLGAASIMRWLLLLACVMSGMTFGWADTPTSEKDSNIGLTVTEIIKDVSCNGGKDGGIDITISGGEAPYYCLWNTGATTEDLAGVPAGNYWVKVYDKHGLQGQWFYEIKQPDPIIIKGTPSPDYCGQMNASIYLEVSGGTMPYSFAWTDGSVAEDRTGLAAGIYTVKVTDANGCQKEASFEVGVQADFQITGVVGNNLCNGQSNGSITVNVIGSTAPYTFLWSNGATTQNLSGLQEGVYTVDITDKNGCVKSKTFTLTDPYALEASAVVEDNNCGATYEGAIKLSVSGGVAPYTYLWNTGAITKNLLGLAAGDYTVVITDANGCQITKMYTVQDITGLGIKSYVTDVSCYGESDGEIDIEVNGGERPYTYVWNTGATTQNLYDVPAGSYFVTVTDAKGCKASLGVMVKSAGALSLSSQVKDVVCKGENNGAIDLTVNGGTAPFTFKWSNGATTEDLTNLPAGTYSVVVTDKNGCGTQGTFKVNDGSDIKIIGEVYDICGKNNNGKIICQISGGVAPYTISWDYGSSNNKELYNLPPGLYEVTVTDAKGCQVKKTFEVKASPVIYAKETIKDVSCNGLRDGSIELLVKGGTLPLSFKWSHGSTTKNVYNLSAGSYTVTITDAVGCEIVYTYEVGQPDRIKANAIVKDAGCEGVGGSIELNVSGGTAPYTYLWSNGATTSSVFDLPVGNYSVKITDAEGCELNKSFTIKKLNPLSIYYNKKDDVCGTSNTGAIYLNVSGGKAPYAYLWNTGATTSSITGLAAGDYTVTVTDAAGCEERKTITVGLETTLRVNINKKDISCFGEMDGEAKAIVSGGQAPYSYKWSNGATTQVITGLSAGIYTVEVTDSKYCVQTATVEIKEPTALTLETTPQNLKCFGDTNGKILLTVSGGTAPYTYLWSNGAITKDLTSVSAGTYKVIVTDSRGCKAEKEETITQPTPIDITYEIEEESCPGQKDGSIVLTVSGGKAPYRYHWSNGATTKDLINIGAGTYKVIVTDAYNCKKEAVIKMSSPKSIKIEAYKEDVSCTNDSDGSITLVVTGGTVPYTYLWSNGATTKNLTGLSTGVYSVTVTDSNACTASKTIKIETGSELKLKLTKKDILCYGDKDGEAKVIVYGGVAPYTYLWSNGETTSTITGLAVGTYSVQVTDAKGCVGTGAVEIKSPNALSISLQKTDVTCASGNDGTITTIVNGGRAPYSFLWSNGETTQNLSGLTPGFYEVIVIDANGCKRTAKTEIKGPEGFKVILKKEDVTCKGAMDGAIEAIVNGGKAPYTYLWLTGATTSSISSLMPGVYNVTVTDANGCQASNSIQIMEPEEISLVSAVINPSAPDVADGSINLVVSGGTPPYTYLWSNGATTEDLSELLPGTYSVIVTDANGCIAKDTVTLTTGESELTLRVIAIPVPCKGDSTGRLQGIVSNGVPPYKITVKQGDTIIGEFPGLGDGFQELTGLPAGVYTVMAEDAQGQMVSASAEITEPEFELSANISTNIAAGCESADGILLVDVTGGTEPYMYQWSNGATTKDLVNVVAGSYTLIVTDANQCTTVLTGVVEQENNLEVSVVATPIPCFGDSTGMVMLTVEGGKAPFSYQWSNGATTQNLVNVPAGTYQVTVMDADSCTKVVGDIVVEQPDAPIQTSLEGMNPSAILATDGAIDLTVSGGTPPYAYLWSTGATTQDLSDLMEGQYFVEVTDANGCVKEDSVFLVAQRGDIVLRLQTVPVLCKGDSTGRLQAVISRGEPPYEVRVEKDGQVVGVFTGLPDGFQELDSLPAGMYDVFVEDAVGATDQASAEITEPDKALDLVIEKQDQTVPGVPDGSFKFILSGGTEPYDVTVTGQLDTVFNDLLAGEYLVENLGPGTYFIQVIDENGCSEMATVMVEPKETPCEEVRLESSATVTKESTPGAADGVIAVSISGGEAPYTYSWVGPDGFTSMEQNISGLVAGKYDLEVVDTNGCRGRFSYVVRVGQTPPTDPCDGVKIVSEVSMMNETSPGAYDGEIKVTITGGTSPYTYSWKGPDGFTSTEQNISGLTAGKYELEITDAKGCKAYCTYNLEALPDPCKGVEIKAEAQVTNESRQGAYDGAINVTLQGNTLPYTYEWRGPRGFEAYVEDIDQLTGGKYTLRVTDRNGCIAMFTYHVRTEDGTPPEVDCRMIRMEANPIFKKESYKGAADGYIDVTLQGGTAPYYYEWTGPKGFHSTSEDIAGLTSGQYVLRVKDANGCTGYFTYFLRIEGETGENPCTGTSIHVVVEDLIHESKMGARDGLLEVSAQGGEAPYYYYWEGPDGFIATTARIDNLKEGEYRLFLTDSRGCEAIMTQTVLNAVCNTLKDIRARVSNASNRGGQGQIQIEDTGDGMSYEWFGPNGFYSTDLSITGLRDGEYTLVMRSSQGCKTSFTYEVRGEARLVTSLEERVKVYPNPSNGMFNLTLPTTFENAKMVVFDASGKVIWERQAESANVQVDLSRQSKGMYLLRLISDDRSVVHKLIID</sequence>
<gene>
    <name evidence="3" type="ORF">GCM10023331_23350</name>
</gene>
<dbReference type="Gene3D" id="2.60.40.740">
    <property type="match status" value="19"/>
</dbReference>
<dbReference type="InterPro" id="IPR026444">
    <property type="entry name" value="Secre_tail"/>
</dbReference>
<evidence type="ECO:0000313" key="3">
    <source>
        <dbReference type="EMBL" id="GAA4837488.1"/>
    </source>
</evidence>
<feature type="domain" description="Secretion system C-terminal sorting" evidence="2">
    <location>
        <begin position="2403"/>
        <end position="2474"/>
    </location>
</feature>
<keyword evidence="4" id="KW-1185">Reference proteome</keyword>
<feature type="signal peptide" evidence="1">
    <location>
        <begin position="1"/>
        <end position="27"/>
    </location>
</feature>
<evidence type="ECO:0000259" key="2">
    <source>
        <dbReference type="Pfam" id="PF18962"/>
    </source>
</evidence>
<dbReference type="InterPro" id="IPR025667">
    <property type="entry name" value="SprB_repeat"/>
</dbReference>
<name>A0ABP9DAI6_9BACT</name>
<dbReference type="Pfam" id="PF13573">
    <property type="entry name" value="SprB"/>
    <property type="match status" value="24"/>
</dbReference>
<proteinExistence type="predicted"/>
<dbReference type="NCBIfam" id="TIGR04183">
    <property type="entry name" value="Por_Secre_tail"/>
    <property type="match status" value="1"/>
</dbReference>
<evidence type="ECO:0000313" key="4">
    <source>
        <dbReference type="Proteomes" id="UP001500298"/>
    </source>
</evidence>
<dbReference type="InterPro" id="IPR013783">
    <property type="entry name" value="Ig-like_fold"/>
</dbReference>
<dbReference type="EMBL" id="BAABJX010000035">
    <property type="protein sequence ID" value="GAA4837488.1"/>
    <property type="molecule type" value="Genomic_DNA"/>
</dbReference>
<dbReference type="Proteomes" id="UP001500298">
    <property type="component" value="Unassembled WGS sequence"/>
</dbReference>
<organism evidence="3 4">
    <name type="scientific">Algivirga pacifica</name>
    <dbReference type="NCBI Taxonomy" id="1162670"/>
    <lineage>
        <taxon>Bacteria</taxon>
        <taxon>Pseudomonadati</taxon>
        <taxon>Bacteroidota</taxon>
        <taxon>Cytophagia</taxon>
        <taxon>Cytophagales</taxon>
        <taxon>Flammeovirgaceae</taxon>
        <taxon>Algivirga</taxon>
    </lineage>
</organism>
<reference evidence="4" key="1">
    <citation type="journal article" date="2019" name="Int. J. Syst. Evol. Microbiol.">
        <title>The Global Catalogue of Microorganisms (GCM) 10K type strain sequencing project: providing services to taxonomists for standard genome sequencing and annotation.</title>
        <authorList>
            <consortium name="The Broad Institute Genomics Platform"/>
            <consortium name="The Broad Institute Genome Sequencing Center for Infectious Disease"/>
            <person name="Wu L."/>
            <person name="Ma J."/>
        </authorList>
    </citation>
    <scope>NUCLEOTIDE SEQUENCE [LARGE SCALE GENOMIC DNA]</scope>
    <source>
        <strain evidence="4">JCM 18326</strain>
    </source>
</reference>
<feature type="chain" id="PRO_5045401368" description="Secretion system C-terminal sorting domain-containing protein" evidence="1">
    <location>
        <begin position="28"/>
        <end position="2475"/>
    </location>
</feature>